<dbReference type="InterPro" id="IPR027994">
    <property type="entry name" value="WxL_dom"/>
</dbReference>
<evidence type="ECO:0008006" key="6">
    <source>
        <dbReference type="Google" id="ProtNLM"/>
    </source>
</evidence>
<sequence length="1166" mass="129149">MALNKRNIIFSLFLLVVMGIQLVVTTGMSLAESSIQIDSDLALTPDQELSNEKQIVVKVSDKAKAQRDLSLIVPAGATFDSTAAEKLNQDPTYSVEFDSKDKTKQVILKGIVKSQGRNESETSNSVSAPISSLKSITKKDYLLVFKIDNSTTLSKQQLKVTTELEGKRYESESLNFKEIINLESNPKENDFVHESLVDNAIAKKAVGSTSTSSVSLVRSVPSRPPELDSDLEYYYSVEPGTVITNSDTDGDIRMGTVDLYANNLEGGVPGPNTTKLAMVPRLEPAGFMDVRLYGGDSSKIKQRQAVMTNGEVSNSSIKATKTFANIVNLNKEGQMNGFWYNVTTAVYLFKFSAGDFDIANHDPKAKDLNMGFRVTGTRDKYLYYRMLWREGEYPPPHVSSVVVHYVDENGNKLTSDVVLKGTVGNTYVTEEKTFNGYQLKSIQGNPKGKFTSAQQTVTYTYSKKETKPQISVKKAVKNLSTPDDNYSEETKGRLNDEISYQIDISNASQSSSITGVVVEDILDSALTSDKQVKIEYFATNNILIKQATGSFDENGHVALDYIIPIAGHATITFTAQINSNSKDVINNIAKVNNNKEKADSNDTKINLVKQVGPIIQKDVRNVTNDEAEFGKETVGSVSDEVEYRVLAVNPSTEESIPKETMFGDQLDEDLVNDTPVTVEYYSVLGTKTATQEVYFQNGKFKLDHEIEPNGHIMVYFKAKIGKTTKAVINNTATLADGKSDMAKINIVEKTPPTVIKEVKNLTKADDDFALETEAEVDDQVEYRIQLVNLSSVDTKVGTVLKDVLDSDLGDIQQVKIDYLDKDENITATQTADLTDDQVTLDHVLPAAGQGMAIAYVKAKVKETDKSVINNQASLTTEFGKGTSDNAKLNIKQSKGRIVVRYRDRKDESHKLAEDETFDGKIGDTKLVQPKVIPETDGNWTVVDSSNMVDPDWGSTTKPDWTLAHDYTVTYAKDEQVITYRYEESHIGIIADKRWDFGQHDTTAIDRNYYLKAKTQDGKKQPYEVGVEDYYTSKGWTLNVKQDDQFHTNANEKIGGSQKFLDNAVLNFHNGQIALKESDDIGSTAPVSKLTSEFELVPEGAPVNLMTHTNKTPNPGYYAAHGFGIWAYQFGDAKQADYSIGLKVPKATKRFPRQYTSQLTWSLVIAE</sequence>
<proteinExistence type="predicted"/>
<dbReference type="Gene3D" id="3.10.20.320">
    <property type="entry name" value="Putative peptidoglycan bound protein (lpxtg motif)"/>
    <property type="match status" value="2"/>
</dbReference>
<dbReference type="Pfam" id="PF13731">
    <property type="entry name" value="WxL"/>
    <property type="match status" value="1"/>
</dbReference>
<evidence type="ECO:0000259" key="3">
    <source>
        <dbReference type="Pfam" id="PF13731"/>
    </source>
</evidence>
<feature type="domain" description="MucBP" evidence="2">
    <location>
        <begin position="897"/>
        <end position="982"/>
    </location>
</feature>
<dbReference type="AlphaFoldDB" id="A0AAC9URI5"/>
<organism evidence="4 5">
    <name type="scientific">Latilactobacillus curvatus</name>
    <name type="common">Lactobacillus curvatus</name>
    <dbReference type="NCBI Taxonomy" id="28038"/>
    <lineage>
        <taxon>Bacteria</taxon>
        <taxon>Bacillati</taxon>
        <taxon>Bacillota</taxon>
        <taxon>Bacilli</taxon>
        <taxon>Lactobacillales</taxon>
        <taxon>Lactobacillaceae</taxon>
        <taxon>Latilactobacillus</taxon>
    </lineage>
</organism>
<reference evidence="4 5" key="1">
    <citation type="submission" date="2017-07" db="EMBL/GenBank/DDBJ databases">
        <title>Lactobacillus curvatus MRS6 whole genome.</title>
        <authorList>
            <person name="Jans C."/>
            <person name="Lagler S."/>
            <person name="Lacroix C."/>
            <person name="Meile L."/>
            <person name="Stevens M.J.A."/>
        </authorList>
    </citation>
    <scope>NUCLEOTIDE SEQUENCE [LARGE SCALE GENOMIC DNA]</scope>
    <source>
        <strain evidence="4 5">MRS6</strain>
    </source>
</reference>
<evidence type="ECO:0000313" key="4">
    <source>
        <dbReference type="EMBL" id="ASN60895.1"/>
    </source>
</evidence>
<name>A0AAC9URI5_LATCU</name>
<dbReference type="Pfam" id="PF06458">
    <property type="entry name" value="MucBP"/>
    <property type="match status" value="2"/>
</dbReference>
<protein>
    <recommendedName>
        <fullName evidence="6">WxL domain-containing protein</fullName>
    </recommendedName>
</protein>
<feature type="domain" description="MucBP" evidence="2">
    <location>
        <begin position="401"/>
        <end position="461"/>
    </location>
</feature>
<evidence type="ECO:0000259" key="2">
    <source>
        <dbReference type="Pfam" id="PF06458"/>
    </source>
</evidence>
<accession>A0AAC9URI5</accession>
<feature type="domain" description="WxL" evidence="3">
    <location>
        <begin position="993"/>
        <end position="1163"/>
    </location>
</feature>
<evidence type="ECO:0000313" key="5">
    <source>
        <dbReference type="Proteomes" id="UP000199749"/>
    </source>
</evidence>
<dbReference type="RefSeq" id="WP_089557232.1">
    <property type="nucleotide sequence ID" value="NZ_CP022474.1"/>
</dbReference>
<dbReference type="Proteomes" id="UP000199749">
    <property type="component" value="Chromosome"/>
</dbReference>
<dbReference type="EMBL" id="CP022474">
    <property type="protein sequence ID" value="ASN60895.1"/>
    <property type="molecule type" value="Genomic_DNA"/>
</dbReference>
<keyword evidence="1" id="KW-0677">Repeat</keyword>
<evidence type="ECO:0000256" key="1">
    <source>
        <dbReference type="ARBA" id="ARBA00022737"/>
    </source>
</evidence>
<dbReference type="InterPro" id="IPR009459">
    <property type="entry name" value="MucBP_dom"/>
</dbReference>
<gene>
    <name evidence="4" type="ORF">CG419_09825</name>
</gene>